<keyword evidence="8" id="KW-0472">Membrane</keyword>
<dbReference type="PANTHER" id="PTHR43047:SF72">
    <property type="entry name" value="OSMOSENSING HISTIDINE PROTEIN KINASE SLN1"/>
    <property type="match status" value="1"/>
</dbReference>
<feature type="domain" description="Guanylate cyclase" evidence="11">
    <location>
        <begin position="915"/>
        <end position="1043"/>
    </location>
</feature>
<gene>
    <name evidence="12" type="ORF">CYMTET_51890</name>
</gene>
<feature type="compositionally biased region" description="Polar residues" evidence="7">
    <location>
        <begin position="572"/>
        <end position="584"/>
    </location>
</feature>
<dbReference type="SUPFAM" id="SSF52172">
    <property type="entry name" value="CheY-like"/>
    <property type="match status" value="1"/>
</dbReference>
<dbReference type="Gene3D" id="3.40.50.2300">
    <property type="match status" value="1"/>
</dbReference>
<dbReference type="PROSITE" id="PS50125">
    <property type="entry name" value="GUANYLATE_CYCLASE_2"/>
    <property type="match status" value="1"/>
</dbReference>
<dbReference type="Gene3D" id="1.10.287.130">
    <property type="match status" value="1"/>
</dbReference>
<dbReference type="InterPro" id="IPR005467">
    <property type="entry name" value="His_kinase_dom"/>
</dbReference>
<dbReference type="Pfam" id="PF00211">
    <property type="entry name" value="Guanylate_cyc"/>
    <property type="match status" value="1"/>
</dbReference>
<dbReference type="InterPro" id="IPR036890">
    <property type="entry name" value="HATPase_C_sf"/>
</dbReference>
<dbReference type="Pfam" id="PF00072">
    <property type="entry name" value="Response_reg"/>
    <property type="match status" value="1"/>
</dbReference>
<feature type="transmembrane region" description="Helical" evidence="8">
    <location>
        <begin position="194"/>
        <end position="216"/>
    </location>
</feature>
<dbReference type="InterPro" id="IPR011006">
    <property type="entry name" value="CheY-like_superfamily"/>
</dbReference>
<protein>
    <recommendedName>
        <fullName evidence="2">histidine kinase</fullName>
        <ecNumber evidence="2">2.7.13.3</ecNumber>
    </recommendedName>
</protein>
<dbReference type="Proteomes" id="UP001190700">
    <property type="component" value="Unassembled WGS sequence"/>
</dbReference>
<dbReference type="InterPro" id="IPR029787">
    <property type="entry name" value="Nucleotide_cyclase"/>
</dbReference>
<dbReference type="Gene3D" id="3.30.70.1230">
    <property type="entry name" value="Nucleotide cyclase"/>
    <property type="match status" value="1"/>
</dbReference>
<dbReference type="InterPro" id="IPR001789">
    <property type="entry name" value="Sig_transdc_resp-reg_receiver"/>
</dbReference>
<dbReference type="SMART" id="SM00448">
    <property type="entry name" value="REC"/>
    <property type="match status" value="1"/>
</dbReference>
<dbReference type="GO" id="GO:0000155">
    <property type="term" value="F:phosphorelay sensor kinase activity"/>
    <property type="evidence" value="ECO:0007669"/>
    <property type="project" value="InterPro"/>
</dbReference>
<dbReference type="CDD" id="cd16922">
    <property type="entry name" value="HATPase_EvgS-ArcB-TorS-like"/>
    <property type="match status" value="1"/>
</dbReference>
<feature type="transmembrane region" description="Helical" evidence="8">
    <location>
        <begin position="75"/>
        <end position="93"/>
    </location>
</feature>
<feature type="region of interest" description="Disordered" evidence="7">
    <location>
        <begin position="615"/>
        <end position="634"/>
    </location>
</feature>
<dbReference type="Gene3D" id="1.20.1070.10">
    <property type="entry name" value="Rhodopsin 7-helix transmembrane proteins"/>
    <property type="match status" value="1"/>
</dbReference>
<dbReference type="PANTHER" id="PTHR43047">
    <property type="entry name" value="TWO-COMPONENT HISTIDINE PROTEIN KINASE"/>
    <property type="match status" value="1"/>
</dbReference>
<dbReference type="GO" id="GO:0005886">
    <property type="term" value="C:plasma membrane"/>
    <property type="evidence" value="ECO:0007669"/>
    <property type="project" value="TreeGrafter"/>
</dbReference>
<dbReference type="EC" id="2.7.13.3" evidence="2"/>
<evidence type="ECO:0000256" key="4">
    <source>
        <dbReference type="ARBA" id="ARBA00022679"/>
    </source>
</evidence>
<keyword evidence="5" id="KW-0418">Kinase</keyword>
<dbReference type="SUPFAM" id="SSF55874">
    <property type="entry name" value="ATPase domain of HSP90 chaperone/DNA topoisomerase II/histidine kinase"/>
    <property type="match status" value="1"/>
</dbReference>
<dbReference type="PRINTS" id="PR00344">
    <property type="entry name" value="BCTRLSENSOR"/>
</dbReference>
<evidence type="ECO:0000259" key="9">
    <source>
        <dbReference type="PROSITE" id="PS50109"/>
    </source>
</evidence>
<dbReference type="Gene3D" id="3.30.565.10">
    <property type="entry name" value="Histidine kinase-like ATPase, C-terminal domain"/>
    <property type="match status" value="1"/>
</dbReference>
<dbReference type="InterPro" id="IPR003661">
    <property type="entry name" value="HisK_dim/P_dom"/>
</dbReference>
<name>A0AAE0BLA6_9CHLO</name>
<dbReference type="InterPro" id="IPR004358">
    <property type="entry name" value="Sig_transdc_His_kin-like_C"/>
</dbReference>
<feature type="transmembrane region" description="Helical" evidence="8">
    <location>
        <begin position="36"/>
        <end position="55"/>
    </location>
</feature>
<organism evidence="12 13">
    <name type="scientific">Cymbomonas tetramitiformis</name>
    <dbReference type="NCBI Taxonomy" id="36881"/>
    <lineage>
        <taxon>Eukaryota</taxon>
        <taxon>Viridiplantae</taxon>
        <taxon>Chlorophyta</taxon>
        <taxon>Pyramimonadophyceae</taxon>
        <taxon>Pyramimonadales</taxon>
        <taxon>Pyramimonadaceae</taxon>
        <taxon>Cymbomonas</taxon>
    </lineage>
</organism>
<feature type="modified residue" description="4-aspartylphosphate" evidence="6">
    <location>
        <position position="802"/>
    </location>
</feature>
<evidence type="ECO:0000313" key="12">
    <source>
        <dbReference type="EMBL" id="KAK3238079.1"/>
    </source>
</evidence>
<dbReference type="Pfam" id="PF00512">
    <property type="entry name" value="HisKA"/>
    <property type="match status" value="1"/>
</dbReference>
<comment type="catalytic activity">
    <reaction evidence="1">
        <text>ATP + protein L-histidine = ADP + protein N-phospho-L-histidine.</text>
        <dbReference type="EC" id="2.7.13.3"/>
    </reaction>
</comment>
<dbReference type="CDD" id="cd07302">
    <property type="entry name" value="CHD"/>
    <property type="match status" value="1"/>
</dbReference>
<dbReference type="PROSITE" id="PS50110">
    <property type="entry name" value="RESPONSE_REGULATORY"/>
    <property type="match status" value="1"/>
</dbReference>
<evidence type="ECO:0000256" key="3">
    <source>
        <dbReference type="ARBA" id="ARBA00022553"/>
    </source>
</evidence>
<dbReference type="CDD" id="cd17546">
    <property type="entry name" value="REC_hyHK_CKI1_RcsC-like"/>
    <property type="match status" value="1"/>
</dbReference>
<dbReference type="GO" id="GO:0009190">
    <property type="term" value="P:cyclic nucleotide biosynthetic process"/>
    <property type="evidence" value="ECO:0007669"/>
    <property type="project" value="InterPro"/>
</dbReference>
<dbReference type="PROSITE" id="PS50109">
    <property type="entry name" value="HIS_KIN"/>
    <property type="match status" value="1"/>
</dbReference>
<feature type="transmembrane region" description="Helical" evidence="8">
    <location>
        <begin position="169"/>
        <end position="188"/>
    </location>
</feature>
<evidence type="ECO:0000256" key="7">
    <source>
        <dbReference type="SAM" id="MobiDB-lite"/>
    </source>
</evidence>
<comment type="caution">
    <text evidence="12">The sequence shown here is derived from an EMBL/GenBank/DDBJ whole genome shotgun (WGS) entry which is preliminary data.</text>
</comment>
<evidence type="ECO:0000256" key="5">
    <source>
        <dbReference type="ARBA" id="ARBA00022777"/>
    </source>
</evidence>
<feature type="region of interest" description="Disordered" evidence="7">
    <location>
        <begin position="563"/>
        <end position="590"/>
    </location>
</feature>
<feature type="domain" description="Response regulatory" evidence="10">
    <location>
        <begin position="747"/>
        <end position="869"/>
    </location>
</feature>
<dbReference type="SUPFAM" id="SSF81321">
    <property type="entry name" value="Family A G protein-coupled receptor-like"/>
    <property type="match status" value="1"/>
</dbReference>
<dbReference type="GO" id="GO:0009927">
    <property type="term" value="F:histidine phosphotransfer kinase activity"/>
    <property type="evidence" value="ECO:0007669"/>
    <property type="project" value="TreeGrafter"/>
</dbReference>
<reference evidence="12 13" key="1">
    <citation type="journal article" date="2015" name="Genome Biol. Evol.">
        <title>Comparative Genomics of a Bacterivorous Green Alga Reveals Evolutionary Causalities and Consequences of Phago-Mixotrophic Mode of Nutrition.</title>
        <authorList>
            <person name="Burns J.A."/>
            <person name="Paasch A."/>
            <person name="Narechania A."/>
            <person name="Kim E."/>
        </authorList>
    </citation>
    <scope>NUCLEOTIDE SEQUENCE [LARGE SCALE GENOMIC DNA]</scope>
    <source>
        <strain evidence="12 13">PLY_AMNH</strain>
    </source>
</reference>
<evidence type="ECO:0000313" key="13">
    <source>
        <dbReference type="Proteomes" id="UP001190700"/>
    </source>
</evidence>
<dbReference type="InterPro" id="IPR036097">
    <property type="entry name" value="HisK_dim/P_sf"/>
</dbReference>
<dbReference type="EMBL" id="LGRX02034338">
    <property type="protein sequence ID" value="KAK3238079.1"/>
    <property type="molecule type" value="Genomic_DNA"/>
</dbReference>
<dbReference type="SUPFAM" id="SSF47384">
    <property type="entry name" value="Homodimeric domain of signal transducing histidine kinase"/>
    <property type="match status" value="1"/>
</dbReference>
<dbReference type="SUPFAM" id="SSF55073">
    <property type="entry name" value="Nucleotide cyclase"/>
    <property type="match status" value="1"/>
</dbReference>
<keyword evidence="4" id="KW-0808">Transferase</keyword>
<keyword evidence="13" id="KW-1185">Reference proteome</keyword>
<evidence type="ECO:0000259" key="10">
    <source>
        <dbReference type="PROSITE" id="PS50110"/>
    </source>
</evidence>
<proteinExistence type="predicted"/>
<keyword evidence="3 6" id="KW-0597">Phosphoprotein</keyword>
<dbReference type="SMART" id="SM00044">
    <property type="entry name" value="CYCc"/>
    <property type="match status" value="1"/>
</dbReference>
<evidence type="ECO:0000259" key="11">
    <source>
        <dbReference type="PROSITE" id="PS50125"/>
    </source>
</evidence>
<keyword evidence="8" id="KW-1133">Transmembrane helix</keyword>
<dbReference type="InterPro" id="IPR003594">
    <property type="entry name" value="HATPase_dom"/>
</dbReference>
<dbReference type="SMART" id="SM00387">
    <property type="entry name" value="HATPase_c"/>
    <property type="match status" value="1"/>
</dbReference>
<dbReference type="InterPro" id="IPR001054">
    <property type="entry name" value="A/G_cyclase"/>
</dbReference>
<evidence type="ECO:0000256" key="1">
    <source>
        <dbReference type="ARBA" id="ARBA00000085"/>
    </source>
</evidence>
<dbReference type="CDD" id="cd00082">
    <property type="entry name" value="HisKA"/>
    <property type="match status" value="1"/>
</dbReference>
<sequence>MEKPRSINCGKDEIVELSVLGEEDNLQHTVYAFEQWVPVHITAVWATCFVLFAAFIPSDSSAIATEQEQDSSLHAYMAGAFALELVANLIAMSMPTEDLFKQKMTIFPTLIKFYSLVTYFCLATGFAPVVAARGGRLQYPTRTLTWACATSYTVHIAANGSNCSGFERAVAIALNVAVFLFGALYYTSKTDTMAYTWLSLSFLSFVLEAVAVWYMYASVIASSRRHSVKAASSLRILCCMHLFMWSLFGLLELWLMTGRVSIRLEAYLWCALDIAAKKLFTGTLYERTFVAQLDAKLSSLQALTTKLLQENLTAMTEVASKKDRFIAILSHELRTPVNGIVGLSDAALHNLSTAASSDAEPAQNGMQDQLASFTAIRDCGKRLLSMVNSILDGFLGSELKLKYSRIHWSTLANEVAVLVRPLLHSGTTLKLEVPADLPSFMGDRACLMQVLFNLLGNAAKFCSQGGIVLEVRLEEGDADGEQSDFAVLCCRDTGIGIPGDQLESIFEWFQQADMSHSRGHQGSGLGLAVAKQHVEAHSGSISVESVVGQGTCFTVRIPLLNPGSRRSRDHGSQISGSSRASTSIDEPRPVRAEPVFDQSTMGSVYVLPDGSVVQTSQSNNDDTPLDRQWLPIDSISKPRPLPGDSFIEGAYDMKPNLPSGSPVKRFLSISDERRGDSVNEWRITKKKRCSIPSRPSRMTFDSIPSKMSIDSEARRSTIQMDSWTFEGGRVSTEVQEKPLSQKWPILEVLSVDDDPVNQMVIKSILEPEGIQVVEAMTGFGALEVLAIRDAKSMAFPAVILMDLMMPAMSGVECVKKIREMYPEVMMPIVMVSALSDRKSVCQALDQGCNDYICKPFNRRELISRIKAQANQLAFMQMRMDQRWNENILHEILPPSVLTRLKGGARLIADEFADVTVIFTDIVGFTSLAAEVKTEKVVHMLNDLFSAFDALTEKCGVYKVETIGDAYMAVSGLEEASEHDHVQRSLALAEDMISAASRIQMPNGLPLRIRVGLHSGPAYAGIVGAKLPHYSFFGDTINTASRMESTSFPMCVQISDATYRAAQKLHVKYDFTSLGERPIKGKGMIRTWLVQMGEWASGLQEYLEKNREGRLSSEDSRNSRSRFCSIDPMADLSYHFEDIIDIDQLAQICPQANT</sequence>
<evidence type="ECO:0000256" key="2">
    <source>
        <dbReference type="ARBA" id="ARBA00012438"/>
    </source>
</evidence>
<feature type="transmembrane region" description="Helical" evidence="8">
    <location>
        <begin position="113"/>
        <end position="132"/>
    </location>
</feature>
<feature type="domain" description="Histidine kinase" evidence="9">
    <location>
        <begin position="328"/>
        <end position="561"/>
    </location>
</feature>
<feature type="transmembrane region" description="Helical" evidence="8">
    <location>
        <begin position="236"/>
        <end position="256"/>
    </location>
</feature>
<evidence type="ECO:0000256" key="8">
    <source>
        <dbReference type="SAM" id="Phobius"/>
    </source>
</evidence>
<evidence type="ECO:0000256" key="6">
    <source>
        <dbReference type="PROSITE-ProRule" id="PRU00169"/>
    </source>
</evidence>
<accession>A0AAE0BLA6</accession>
<dbReference type="AlphaFoldDB" id="A0AAE0BLA6"/>
<keyword evidence="8" id="KW-0812">Transmembrane</keyword>
<dbReference type="Pfam" id="PF02518">
    <property type="entry name" value="HATPase_c"/>
    <property type="match status" value="1"/>
</dbReference>
<dbReference type="SMART" id="SM00388">
    <property type="entry name" value="HisKA"/>
    <property type="match status" value="1"/>
</dbReference>